<organism evidence="1 2">
    <name type="scientific">Collybiopsis luxurians FD-317 M1</name>
    <dbReference type="NCBI Taxonomy" id="944289"/>
    <lineage>
        <taxon>Eukaryota</taxon>
        <taxon>Fungi</taxon>
        <taxon>Dikarya</taxon>
        <taxon>Basidiomycota</taxon>
        <taxon>Agaricomycotina</taxon>
        <taxon>Agaricomycetes</taxon>
        <taxon>Agaricomycetidae</taxon>
        <taxon>Agaricales</taxon>
        <taxon>Marasmiineae</taxon>
        <taxon>Omphalotaceae</taxon>
        <taxon>Collybiopsis</taxon>
        <taxon>Collybiopsis luxurians</taxon>
    </lineage>
</organism>
<accession>A0A0D0C8E9</accession>
<gene>
    <name evidence="1" type="ORF">GYMLUDRAFT_86160</name>
</gene>
<protein>
    <submittedName>
        <fullName evidence="1">Uncharacterized protein</fullName>
    </submittedName>
</protein>
<sequence>MLFQESPTCPTDSLCIPESTSFRRVVISDLIAPVAIELFSYGKRPLLKAGTNSSYLLIFDALIPPRFLPGKIYAAVTIIFFPLATASVALDLAQRSLSPLDPLKPLQFGSVSKLQYALECILIVSGHSNISHELSVKATVSYHLAGCLCNHPS</sequence>
<evidence type="ECO:0000313" key="2">
    <source>
        <dbReference type="Proteomes" id="UP000053593"/>
    </source>
</evidence>
<proteinExistence type="predicted"/>
<dbReference type="EMBL" id="KN834783">
    <property type="protein sequence ID" value="KIK58784.1"/>
    <property type="molecule type" value="Genomic_DNA"/>
</dbReference>
<dbReference type="AlphaFoldDB" id="A0A0D0C8E9"/>
<evidence type="ECO:0000313" key="1">
    <source>
        <dbReference type="EMBL" id="KIK58784.1"/>
    </source>
</evidence>
<keyword evidence="2" id="KW-1185">Reference proteome</keyword>
<dbReference type="HOGENOM" id="CLU_1713482_0_0_1"/>
<reference evidence="1 2" key="1">
    <citation type="submission" date="2014-04" db="EMBL/GenBank/DDBJ databases">
        <title>Evolutionary Origins and Diversification of the Mycorrhizal Mutualists.</title>
        <authorList>
            <consortium name="DOE Joint Genome Institute"/>
            <consortium name="Mycorrhizal Genomics Consortium"/>
            <person name="Kohler A."/>
            <person name="Kuo A."/>
            <person name="Nagy L.G."/>
            <person name="Floudas D."/>
            <person name="Copeland A."/>
            <person name="Barry K.W."/>
            <person name="Cichocki N."/>
            <person name="Veneault-Fourrey C."/>
            <person name="LaButti K."/>
            <person name="Lindquist E.A."/>
            <person name="Lipzen A."/>
            <person name="Lundell T."/>
            <person name="Morin E."/>
            <person name="Murat C."/>
            <person name="Riley R."/>
            <person name="Ohm R."/>
            <person name="Sun H."/>
            <person name="Tunlid A."/>
            <person name="Henrissat B."/>
            <person name="Grigoriev I.V."/>
            <person name="Hibbett D.S."/>
            <person name="Martin F."/>
        </authorList>
    </citation>
    <scope>NUCLEOTIDE SEQUENCE [LARGE SCALE GENOMIC DNA]</scope>
    <source>
        <strain evidence="1 2">FD-317 M1</strain>
    </source>
</reference>
<dbReference type="Proteomes" id="UP000053593">
    <property type="component" value="Unassembled WGS sequence"/>
</dbReference>
<name>A0A0D0C8E9_9AGAR</name>